<reference evidence="3" key="1">
    <citation type="journal article" date="2016" name="Nat. Commun.">
        <title>The Gonium pectorale genome demonstrates co-option of cell cycle regulation during the evolution of multicellularity.</title>
        <authorList>
            <person name="Hanschen E.R."/>
            <person name="Marriage T.N."/>
            <person name="Ferris P.J."/>
            <person name="Hamaji T."/>
            <person name="Toyoda A."/>
            <person name="Fujiyama A."/>
            <person name="Neme R."/>
            <person name="Noguchi H."/>
            <person name="Minakuchi Y."/>
            <person name="Suzuki M."/>
            <person name="Kawai-Toyooka H."/>
            <person name="Smith D.R."/>
            <person name="Sparks H."/>
            <person name="Anderson J."/>
            <person name="Bakaric R."/>
            <person name="Luria V."/>
            <person name="Karger A."/>
            <person name="Kirschner M.W."/>
            <person name="Durand P.M."/>
            <person name="Michod R.E."/>
            <person name="Nozaki H."/>
            <person name="Olson B.J."/>
        </authorList>
    </citation>
    <scope>NUCLEOTIDE SEQUENCE [LARGE SCALE GENOMIC DNA]</scope>
    <source>
        <strain evidence="3">NIES-2863</strain>
    </source>
</reference>
<dbReference type="Gene3D" id="3.80.10.10">
    <property type="entry name" value="Ribonuclease Inhibitor"/>
    <property type="match status" value="1"/>
</dbReference>
<evidence type="ECO:0000256" key="1">
    <source>
        <dbReference type="ARBA" id="ARBA00004430"/>
    </source>
</evidence>
<dbReference type="GO" id="GO:0031146">
    <property type="term" value="P:SCF-dependent proteasomal ubiquitin-dependent protein catabolic process"/>
    <property type="evidence" value="ECO:0007669"/>
    <property type="project" value="TreeGrafter"/>
</dbReference>
<dbReference type="GO" id="GO:0005930">
    <property type="term" value="C:axoneme"/>
    <property type="evidence" value="ECO:0007669"/>
    <property type="project" value="UniProtKB-SubCell"/>
</dbReference>
<dbReference type="STRING" id="33097.A0A150GSG8"/>
<organism evidence="2 3">
    <name type="scientific">Gonium pectorale</name>
    <name type="common">Green alga</name>
    <dbReference type="NCBI Taxonomy" id="33097"/>
    <lineage>
        <taxon>Eukaryota</taxon>
        <taxon>Viridiplantae</taxon>
        <taxon>Chlorophyta</taxon>
        <taxon>core chlorophytes</taxon>
        <taxon>Chlorophyceae</taxon>
        <taxon>CS clade</taxon>
        <taxon>Chlamydomonadales</taxon>
        <taxon>Volvocaceae</taxon>
        <taxon>Gonium</taxon>
    </lineage>
</organism>
<dbReference type="EMBL" id="LSYV01000009">
    <property type="protein sequence ID" value="KXZ52763.1"/>
    <property type="molecule type" value="Genomic_DNA"/>
</dbReference>
<dbReference type="OrthoDB" id="550575at2759"/>
<dbReference type="Pfam" id="PF13516">
    <property type="entry name" value="LRR_6"/>
    <property type="match status" value="1"/>
</dbReference>
<dbReference type="PANTHER" id="PTHR13318:SF190">
    <property type="entry name" value="PARTNER OF PAIRED, ISOFORM B"/>
    <property type="match status" value="1"/>
</dbReference>
<dbReference type="Proteomes" id="UP000075714">
    <property type="component" value="Unassembled WGS sequence"/>
</dbReference>
<evidence type="ECO:0000313" key="2">
    <source>
        <dbReference type="EMBL" id="KXZ52763.1"/>
    </source>
</evidence>
<comment type="subcellular location">
    <subcellularLocation>
        <location evidence="1">Cytoplasm</location>
        <location evidence="1">Cytoskeleton</location>
        <location evidence="1">Cilium axoneme</location>
    </subcellularLocation>
</comment>
<dbReference type="AlphaFoldDB" id="A0A150GSG8"/>
<sequence length="156" mass="16370">MSPRAPSTQALCGGQLRNLRELSLRSVGSIGDGGALAALPALHVLDMAWCHSVQGPAVATFARRLRSLSLHGCEMVGDDVCAALALPGSRIEHLALAFTRVGDGGLLALACGSPGLRRLVLAAGAYNLWTTGLWTEAGLREFQRLRPEVVLELASC</sequence>
<dbReference type="InterPro" id="IPR001611">
    <property type="entry name" value="Leu-rich_rpt"/>
</dbReference>
<dbReference type="InterPro" id="IPR032675">
    <property type="entry name" value="LRR_dom_sf"/>
</dbReference>
<accession>A0A150GSG8</accession>
<evidence type="ECO:0000313" key="3">
    <source>
        <dbReference type="Proteomes" id="UP000075714"/>
    </source>
</evidence>
<proteinExistence type="predicted"/>
<gene>
    <name evidence="2" type="ORF">GPECTOR_8g153</name>
</gene>
<dbReference type="GO" id="GO:0019005">
    <property type="term" value="C:SCF ubiquitin ligase complex"/>
    <property type="evidence" value="ECO:0007669"/>
    <property type="project" value="TreeGrafter"/>
</dbReference>
<keyword evidence="3" id="KW-1185">Reference proteome</keyword>
<dbReference type="PANTHER" id="PTHR13318">
    <property type="entry name" value="PARTNER OF PAIRED, ISOFORM B-RELATED"/>
    <property type="match status" value="1"/>
</dbReference>
<dbReference type="SUPFAM" id="SSF52047">
    <property type="entry name" value="RNI-like"/>
    <property type="match status" value="1"/>
</dbReference>
<name>A0A150GSG8_GONPE</name>
<protein>
    <submittedName>
        <fullName evidence="2">Uncharacterized protein</fullName>
    </submittedName>
</protein>
<comment type="caution">
    <text evidence="2">The sequence shown here is derived from an EMBL/GenBank/DDBJ whole genome shotgun (WGS) entry which is preliminary data.</text>
</comment>